<evidence type="ECO:0000313" key="1">
    <source>
        <dbReference type="EMBL" id="VDL97641.1"/>
    </source>
</evidence>
<evidence type="ECO:0000313" key="3">
    <source>
        <dbReference type="WBParaSite" id="SSLN_0001168701-mRNA-1"/>
    </source>
</evidence>
<dbReference type="EMBL" id="UYSU01036400">
    <property type="protein sequence ID" value="VDL97641.1"/>
    <property type="molecule type" value="Genomic_DNA"/>
</dbReference>
<sequence length="120" mass="13612">MRSVLKHQLSREIGHVDWTCVTDISNDSEPNCRVIITSVSNMDKEITTVNDSNVDGQAIITSITTPSGDRDKPRINWPERRMVLVARDMERYEVGSASLSETRFFEQGRLEEVGAGYTFF</sequence>
<reference evidence="1 2" key="2">
    <citation type="submission" date="2018-11" db="EMBL/GenBank/DDBJ databases">
        <authorList>
            <consortium name="Pathogen Informatics"/>
        </authorList>
    </citation>
    <scope>NUCLEOTIDE SEQUENCE [LARGE SCALE GENOMIC DNA]</scope>
    <source>
        <strain evidence="1 2">NST_G2</strain>
    </source>
</reference>
<name>A0A183T458_SCHSO</name>
<dbReference type="WBParaSite" id="SSLN_0001168701-mRNA-1">
    <property type="protein sequence ID" value="SSLN_0001168701-mRNA-1"/>
    <property type="gene ID" value="SSLN_0001168701"/>
</dbReference>
<organism evidence="3">
    <name type="scientific">Schistocephalus solidus</name>
    <name type="common">Tapeworm</name>
    <dbReference type="NCBI Taxonomy" id="70667"/>
    <lineage>
        <taxon>Eukaryota</taxon>
        <taxon>Metazoa</taxon>
        <taxon>Spiralia</taxon>
        <taxon>Lophotrochozoa</taxon>
        <taxon>Platyhelminthes</taxon>
        <taxon>Cestoda</taxon>
        <taxon>Eucestoda</taxon>
        <taxon>Diphyllobothriidea</taxon>
        <taxon>Diphyllobothriidae</taxon>
        <taxon>Schistocephalus</taxon>
    </lineage>
</organism>
<proteinExistence type="predicted"/>
<evidence type="ECO:0000313" key="2">
    <source>
        <dbReference type="Proteomes" id="UP000275846"/>
    </source>
</evidence>
<dbReference type="AlphaFoldDB" id="A0A183T458"/>
<reference evidence="3" key="1">
    <citation type="submission" date="2016-06" db="UniProtKB">
        <authorList>
            <consortium name="WormBaseParasite"/>
        </authorList>
    </citation>
    <scope>IDENTIFICATION</scope>
</reference>
<protein>
    <submittedName>
        <fullName evidence="3">AAA_12 domain-containing protein</fullName>
    </submittedName>
</protein>
<keyword evidence="2" id="KW-1185">Reference proteome</keyword>
<accession>A0A183T458</accession>
<gene>
    <name evidence="1" type="ORF">SSLN_LOCUS11256</name>
</gene>
<dbReference type="Proteomes" id="UP000275846">
    <property type="component" value="Unassembled WGS sequence"/>
</dbReference>